<dbReference type="Proteomes" id="UP000294902">
    <property type="component" value="Unassembled WGS sequence"/>
</dbReference>
<dbReference type="EMBL" id="SMAL01000016">
    <property type="protein sequence ID" value="TCT11656.1"/>
    <property type="molecule type" value="Genomic_DNA"/>
</dbReference>
<organism evidence="2 3">
    <name type="scientific">Natranaerovirga pectinivora</name>
    <dbReference type="NCBI Taxonomy" id="682400"/>
    <lineage>
        <taxon>Bacteria</taxon>
        <taxon>Bacillati</taxon>
        <taxon>Bacillota</taxon>
        <taxon>Clostridia</taxon>
        <taxon>Lachnospirales</taxon>
        <taxon>Natranaerovirgaceae</taxon>
        <taxon>Natranaerovirga</taxon>
    </lineage>
</organism>
<keyword evidence="1" id="KW-1133">Transmembrane helix</keyword>
<dbReference type="AlphaFoldDB" id="A0A4R3MDW9"/>
<feature type="transmembrane region" description="Helical" evidence="1">
    <location>
        <begin position="30"/>
        <end position="48"/>
    </location>
</feature>
<accession>A0A4R3MDW9</accession>
<evidence type="ECO:0000313" key="3">
    <source>
        <dbReference type="Proteomes" id="UP000294902"/>
    </source>
</evidence>
<dbReference type="Pfam" id="PF07441">
    <property type="entry name" value="BofA"/>
    <property type="match status" value="1"/>
</dbReference>
<sequence>MLTDSQVLLIIIIGCLLIMGISIVVKKTHLVVNFFLKSVVGLVGIYLMNELLESLRVNVELGLNVGNALTIGVLGLPGFVLLYLLVIYHNLFK</sequence>
<comment type="caution">
    <text evidence="2">The sequence shown here is derived from an EMBL/GenBank/DDBJ whole genome shotgun (WGS) entry which is preliminary data.</text>
</comment>
<name>A0A4R3MDW9_9FIRM</name>
<reference evidence="2 3" key="1">
    <citation type="submission" date="2019-03" db="EMBL/GenBank/DDBJ databases">
        <title>Genomic Encyclopedia of Type Strains, Phase IV (KMG-IV): sequencing the most valuable type-strain genomes for metagenomic binning, comparative biology and taxonomic classification.</title>
        <authorList>
            <person name="Goeker M."/>
        </authorList>
    </citation>
    <scope>NUCLEOTIDE SEQUENCE [LARGE SCALE GENOMIC DNA]</scope>
    <source>
        <strain evidence="2 3">DSM 24629</strain>
    </source>
</reference>
<evidence type="ECO:0000256" key="1">
    <source>
        <dbReference type="SAM" id="Phobius"/>
    </source>
</evidence>
<feature type="transmembrane region" description="Helical" evidence="1">
    <location>
        <begin position="6"/>
        <end position="25"/>
    </location>
</feature>
<feature type="transmembrane region" description="Helical" evidence="1">
    <location>
        <begin position="68"/>
        <end position="88"/>
    </location>
</feature>
<dbReference type="InterPro" id="IPR010001">
    <property type="entry name" value="BofA"/>
</dbReference>
<gene>
    <name evidence="2" type="ORF">EDC18_11615</name>
</gene>
<keyword evidence="3" id="KW-1185">Reference proteome</keyword>
<dbReference type="RefSeq" id="WP_132254175.1">
    <property type="nucleotide sequence ID" value="NZ_SMAL01000016.1"/>
</dbReference>
<evidence type="ECO:0000313" key="2">
    <source>
        <dbReference type="EMBL" id="TCT11656.1"/>
    </source>
</evidence>
<protein>
    <submittedName>
        <fullName evidence="2">Inhibitor of the pro-sigma K processing machinery</fullName>
    </submittedName>
</protein>
<dbReference type="OrthoDB" id="1929822at2"/>
<proteinExistence type="predicted"/>
<keyword evidence="1" id="KW-0472">Membrane</keyword>
<keyword evidence="1" id="KW-0812">Transmembrane</keyword>